<evidence type="ECO:0000256" key="2">
    <source>
        <dbReference type="SAM" id="SignalP"/>
    </source>
</evidence>
<organism evidence="4">
    <name type="scientific">Perkinsus marinus (strain ATCC 50983 / TXsc)</name>
    <dbReference type="NCBI Taxonomy" id="423536"/>
    <lineage>
        <taxon>Eukaryota</taxon>
        <taxon>Sar</taxon>
        <taxon>Alveolata</taxon>
        <taxon>Perkinsozoa</taxon>
        <taxon>Perkinsea</taxon>
        <taxon>Perkinsida</taxon>
        <taxon>Perkinsidae</taxon>
        <taxon>Perkinsus</taxon>
    </lineage>
</organism>
<dbReference type="RefSeq" id="XP_002786449.1">
    <property type="nucleotide sequence ID" value="XM_002786403.1"/>
</dbReference>
<reference evidence="3 4" key="1">
    <citation type="submission" date="2008-07" db="EMBL/GenBank/DDBJ databases">
        <authorList>
            <person name="El-Sayed N."/>
            <person name="Caler E."/>
            <person name="Inman J."/>
            <person name="Amedeo P."/>
            <person name="Hass B."/>
            <person name="Wortman J."/>
        </authorList>
    </citation>
    <scope>NUCLEOTIDE SEQUENCE [LARGE SCALE GENOMIC DNA]</scope>
    <source>
        <strain evidence="4">ATCC 50983 / TXsc</strain>
    </source>
</reference>
<feature type="chain" id="PRO_5005668111" evidence="2">
    <location>
        <begin position="18"/>
        <end position="91"/>
    </location>
</feature>
<dbReference type="Proteomes" id="UP000007800">
    <property type="component" value="Unassembled WGS sequence"/>
</dbReference>
<keyword evidence="4" id="KW-1185">Reference proteome</keyword>
<proteinExistence type="predicted"/>
<dbReference type="AlphaFoldDB" id="C5KAR9"/>
<feature type="region of interest" description="Disordered" evidence="1">
    <location>
        <begin position="72"/>
        <end position="91"/>
    </location>
</feature>
<evidence type="ECO:0000256" key="1">
    <source>
        <dbReference type="SAM" id="MobiDB-lite"/>
    </source>
</evidence>
<dbReference type="EMBL" id="GG671811">
    <property type="protein sequence ID" value="EER18245.1"/>
    <property type="molecule type" value="Genomic_DNA"/>
</dbReference>
<dbReference type="InParanoid" id="C5KAR9"/>
<feature type="non-terminal residue" evidence="3">
    <location>
        <position position="1"/>
    </location>
</feature>
<gene>
    <name evidence="3" type="ORF">Pmar_PMAR005150</name>
</gene>
<evidence type="ECO:0000313" key="3">
    <source>
        <dbReference type="EMBL" id="EER18245.1"/>
    </source>
</evidence>
<keyword evidence="2" id="KW-0732">Signal</keyword>
<protein>
    <submittedName>
        <fullName evidence="3">Uncharacterized protein</fullName>
    </submittedName>
</protein>
<name>C5KAR9_PERM5</name>
<accession>C5KAR9</accession>
<feature type="non-terminal residue" evidence="3">
    <location>
        <position position="91"/>
    </location>
</feature>
<feature type="signal peptide" evidence="2">
    <location>
        <begin position="1"/>
        <end position="17"/>
    </location>
</feature>
<sequence>GAIALLTRCIYIATAWAVLQSGASELATGMRDKALFWRAKAQARRSKYAAAHHDLDNMENPSVEVQRLQRELRREKAEDRRSTRKIVKELC</sequence>
<dbReference type="GeneID" id="9048899"/>
<evidence type="ECO:0000313" key="4">
    <source>
        <dbReference type="Proteomes" id="UP000007800"/>
    </source>
</evidence>